<dbReference type="Pfam" id="PF01944">
    <property type="entry name" value="SpoIIM"/>
    <property type="match status" value="1"/>
</dbReference>
<protein>
    <submittedName>
        <fullName evidence="2">Stage II sporulation protein M</fullName>
    </submittedName>
</protein>
<evidence type="ECO:0000256" key="1">
    <source>
        <dbReference type="SAM" id="Phobius"/>
    </source>
</evidence>
<gene>
    <name evidence="2" type="ORF">ACFSOY_20400</name>
</gene>
<proteinExistence type="predicted"/>
<accession>A0ABW5A228</accession>
<keyword evidence="1" id="KW-1133">Transmembrane helix</keyword>
<organism evidence="2 3">
    <name type="scientific">Tumebacillus lipolyticus</name>
    <dbReference type="NCBI Taxonomy" id="1280370"/>
    <lineage>
        <taxon>Bacteria</taxon>
        <taxon>Bacillati</taxon>
        <taxon>Bacillota</taxon>
        <taxon>Bacilli</taxon>
        <taxon>Bacillales</taxon>
        <taxon>Alicyclobacillaceae</taxon>
        <taxon>Tumebacillus</taxon>
    </lineage>
</organism>
<keyword evidence="3" id="KW-1185">Reference proteome</keyword>
<dbReference type="InterPro" id="IPR002798">
    <property type="entry name" value="SpoIIM-like"/>
</dbReference>
<reference evidence="3" key="1">
    <citation type="journal article" date="2019" name="Int. J. Syst. Evol. Microbiol.">
        <title>The Global Catalogue of Microorganisms (GCM) 10K type strain sequencing project: providing services to taxonomists for standard genome sequencing and annotation.</title>
        <authorList>
            <consortium name="The Broad Institute Genomics Platform"/>
            <consortium name="The Broad Institute Genome Sequencing Center for Infectious Disease"/>
            <person name="Wu L."/>
            <person name="Ma J."/>
        </authorList>
    </citation>
    <scope>NUCLEOTIDE SEQUENCE [LARGE SCALE GENOMIC DNA]</scope>
    <source>
        <strain evidence="3">CGMCC 1.13574</strain>
    </source>
</reference>
<evidence type="ECO:0000313" key="2">
    <source>
        <dbReference type="EMBL" id="MFD2172307.1"/>
    </source>
</evidence>
<dbReference type="RefSeq" id="WP_386049696.1">
    <property type="nucleotide sequence ID" value="NZ_JBHUIO010000023.1"/>
</dbReference>
<sequence>MWSTVGTSGAVLKRNLGYIAVAAGLLVIGCVLGSLYSAELLGAIQPVLEQFADLAEKSKEQDSALYTGMLIFFNNATACAMMVLFGCFLALPAMFSLLMNGMVIGVLFSQIAAQGVASTWELIVFGLLPHGIFELPAVMISAALGMKLGIVLIKPLKEKTRLESFGFVWLEVVKSAGVILALLVIAALVEGAVTPLLLERVVA</sequence>
<keyword evidence="1" id="KW-0472">Membrane</keyword>
<feature type="transmembrane region" description="Helical" evidence="1">
    <location>
        <begin position="64"/>
        <end position="91"/>
    </location>
</feature>
<dbReference type="Proteomes" id="UP001597343">
    <property type="component" value="Unassembled WGS sequence"/>
</dbReference>
<keyword evidence="1" id="KW-0812">Transmembrane</keyword>
<comment type="caution">
    <text evidence="2">The sequence shown here is derived from an EMBL/GenBank/DDBJ whole genome shotgun (WGS) entry which is preliminary data.</text>
</comment>
<feature type="transmembrane region" description="Helical" evidence="1">
    <location>
        <begin position="16"/>
        <end position="38"/>
    </location>
</feature>
<feature type="transmembrane region" description="Helical" evidence="1">
    <location>
        <begin position="165"/>
        <end position="189"/>
    </location>
</feature>
<dbReference type="PANTHER" id="PTHR35337:SF1">
    <property type="entry name" value="SLR1478 PROTEIN"/>
    <property type="match status" value="1"/>
</dbReference>
<feature type="transmembrane region" description="Helical" evidence="1">
    <location>
        <begin position="103"/>
        <end position="123"/>
    </location>
</feature>
<dbReference type="EMBL" id="JBHUIO010000023">
    <property type="protein sequence ID" value="MFD2172307.1"/>
    <property type="molecule type" value="Genomic_DNA"/>
</dbReference>
<feature type="transmembrane region" description="Helical" evidence="1">
    <location>
        <begin position="135"/>
        <end position="153"/>
    </location>
</feature>
<dbReference type="PANTHER" id="PTHR35337">
    <property type="entry name" value="SLR1478 PROTEIN"/>
    <property type="match status" value="1"/>
</dbReference>
<name>A0ABW5A228_9BACL</name>
<evidence type="ECO:0000313" key="3">
    <source>
        <dbReference type="Proteomes" id="UP001597343"/>
    </source>
</evidence>